<sequence>MDILAYCAVISALLLLASIVDLLKSCLKELRQIREMLRTSQLVELQKVMEDAEVENEKAAE</sequence>
<organism evidence="1 2">
    <name type="scientific">Clostridium innocuum</name>
    <dbReference type="NCBI Taxonomy" id="1522"/>
    <lineage>
        <taxon>Bacteria</taxon>
        <taxon>Bacillati</taxon>
        <taxon>Bacillota</taxon>
        <taxon>Clostridia</taxon>
        <taxon>Eubacteriales</taxon>
        <taxon>Clostridiaceae</taxon>
        <taxon>Clostridium</taxon>
    </lineage>
</organism>
<accession>A0A3E2W013</accession>
<gene>
    <name evidence="1" type="ORF">DXA38_05410</name>
</gene>
<comment type="caution">
    <text evidence="1">The sequence shown here is derived from an EMBL/GenBank/DDBJ whole genome shotgun (WGS) entry which is preliminary data.</text>
</comment>
<evidence type="ECO:0000313" key="1">
    <source>
        <dbReference type="EMBL" id="RGC17274.1"/>
    </source>
</evidence>
<dbReference type="OrthoDB" id="1654918at2"/>
<protein>
    <submittedName>
        <fullName evidence="1">Uncharacterized protein</fullName>
    </submittedName>
</protein>
<dbReference type="RefSeq" id="WP_117442315.1">
    <property type="nucleotide sequence ID" value="NZ_JAJFEN010000007.1"/>
</dbReference>
<reference evidence="1 2" key="1">
    <citation type="submission" date="2018-08" db="EMBL/GenBank/DDBJ databases">
        <title>A genome reference for cultivated species of the human gut microbiota.</title>
        <authorList>
            <person name="Zou Y."/>
            <person name="Xue W."/>
            <person name="Luo G."/>
        </authorList>
    </citation>
    <scope>NUCLEOTIDE SEQUENCE [LARGE SCALE GENOMIC DNA]</scope>
    <source>
        <strain evidence="1 2">OF01-2LB</strain>
    </source>
</reference>
<dbReference type="EMBL" id="QVEV01000005">
    <property type="protein sequence ID" value="RGC17274.1"/>
    <property type="molecule type" value="Genomic_DNA"/>
</dbReference>
<proteinExistence type="predicted"/>
<evidence type="ECO:0000313" key="2">
    <source>
        <dbReference type="Proteomes" id="UP000260025"/>
    </source>
</evidence>
<dbReference type="Proteomes" id="UP000260025">
    <property type="component" value="Unassembled WGS sequence"/>
</dbReference>
<dbReference type="AlphaFoldDB" id="A0A3E2W013"/>
<name>A0A3E2W013_CLOIN</name>